<proteinExistence type="predicted"/>
<feature type="transmembrane region" description="Helical" evidence="1">
    <location>
        <begin position="51"/>
        <end position="71"/>
    </location>
</feature>
<gene>
    <name evidence="2" type="ORF">C7B45_02815</name>
</gene>
<name>A0A2T2WMM7_9FIRM</name>
<dbReference type="EMBL" id="PXYV01000005">
    <property type="protein sequence ID" value="PSR23488.1"/>
    <property type="molecule type" value="Genomic_DNA"/>
</dbReference>
<keyword evidence="1" id="KW-0812">Transmembrane</keyword>
<evidence type="ECO:0000313" key="2">
    <source>
        <dbReference type="EMBL" id="PSR23488.1"/>
    </source>
</evidence>
<comment type="caution">
    <text evidence="2">The sequence shown here is derived from an EMBL/GenBank/DDBJ whole genome shotgun (WGS) entry which is preliminary data.</text>
</comment>
<keyword evidence="1" id="KW-0472">Membrane</keyword>
<accession>A0A2T2WMM7</accession>
<evidence type="ECO:0000256" key="1">
    <source>
        <dbReference type="SAM" id="Phobius"/>
    </source>
</evidence>
<evidence type="ECO:0000313" key="3">
    <source>
        <dbReference type="Proteomes" id="UP000241848"/>
    </source>
</evidence>
<sequence>MNNSLSIPDRAHFQGFAWVRPSFVGLPLYVIGVMGGAALMGWGTFQWPTGIVVTGWVLWGAAGAIYLYLAAGPATRRRGRGSWDRAAGVVQWRADTQFFDGAIIKIKRGYPGSKRAVR</sequence>
<protein>
    <submittedName>
        <fullName evidence="2">Uncharacterized protein</fullName>
    </submittedName>
</protein>
<keyword evidence="1" id="KW-1133">Transmembrane helix</keyword>
<dbReference type="Proteomes" id="UP000241848">
    <property type="component" value="Unassembled WGS sequence"/>
</dbReference>
<organism evidence="2 3">
    <name type="scientific">Sulfobacillus acidophilus</name>
    <dbReference type="NCBI Taxonomy" id="53633"/>
    <lineage>
        <taxon>Bacteria</taxon>
        <taxon>Bacillati</taxon>
        <taxon>Bacillota</taxon>
        <taxon>Clostridia</taxon>
        <taxon>Eubacteriales</taxon>
        <taxon>Clostridiales Family XVII. Incertae Sedis</taxon>
        <taxon>Sulfobacillus</taxon>
    </lineage>
</organism>
<dbReference type="AlphaFoldDB" id="A0A2T2WMM7"/>
<feature type="transmembrane region" description="Helical" evidence="1">
    <location>
        <begin position="21"/>
        <end position="45"/>
    </location>
</feature>
<reference evidence="2 3" key="1">
    <citation type="journal article" date="2014" name="BMC Genomics">
        <title>Comparison of environmental and isolate Sulfobacillus genomes reveals diverse carbon, sulfur, nitrogen, and hydrogen metabolisms.</title>
        <authorList>
            <person name="Justice N.B."/>
            <person name="Norman A."/>
            <person name="Brown C.T."/>
            <person name="Singh A."/>
            <person name="Thomas B.C."/>
            <person name="Banfield J.F."/>
        </authorList>
    </citation>
    <scope>NUCLEOTIDE SEQUENCE [LARGE SCALE GENOMIC DNA]</scope>
    <source>
        <strain evidence="2">AMDSBA3</strain>
    </source>
</reference>